<dbReference type="RefSeq" id="XP_022580473.1">
    <property type="nucleotide sequence ID" value="XM_022727014.1"/>
</dbReference>
<feature type="domain" description="O-methyltransferase dimerisation" evidence="7">
    <location>
        <begin position="271"/>
        <end position="344"/>
    </location>
</feature>
<dbReference type="GO" id="GO:0044550">
    <property type="term" value="P:secondary metabolite biosynthetic process"/>
    <property type="evidence" value="ECO:0007669"/>
    <property type="project" value="UniProtKB-ARBA"/>
</dbReference>
<dbReference type="SUPFAM" id="SSF53335">
    <property type="entry name" value="S-adenosyl-L-methionine-dependent methyltransferases"/>
    <property type="match status" value="1"/>
</dbReference>
<dbReference type="InterPro" id="IPR036388">
    <property type="entry name" value="WH-like_DNA-bd_sf"/>
</dbReference>
<evidence type="ECO:0000259" key="7">
    <source>
        <dbReference type="Pfam" id="PF08100"/>
    </source>
</evidence>
<dbReference type="InterPro" id="IPR001077">
    <property type="entry name" value="COMT_C"/>
</dbReference>
<feature type="domain" description="O-methyltransferase C-terminal" evidence="6">
    <location>
        <begin position="385"/>
        <end position="585"/>
    </location>
</feature>
<dbReference type="GO" id="GO:0032259">
    <property type="term" value="P:methylation"/>
    <property type="evidence" value="ECO:0007669"/>
    <property type="project" value="UniProtKB-KW"/>
</dbReference>
<dbReference type="PANTHER" id="PTHR43712">
    <property type="entry name" value="PUTATIVE (AFU_ORTHOLOGUE AFUA_4G14580)-RELATED"/>
    <property type="match status" value="1"/>
</dbReference>
<dbReference type="GO" id="GO:0008171">
    <property type="term" value="F:O-methyltransferase activity"/>
    <property type="evidence" value="ECO:0007669"/>
    <property type="project" value="InterPro"/>
</dbReference>
<dbReference type="InterPro" id="IPR029063">
    <property type="entry name" value="SAM-dependent_MTases_sf"/>
</dbReference>
<dbReference type="PANTHER" id="PTHR43712:SF5">
    <property type="entry name" value="O-METHYLTRANSFERASE ASQN-RELATED"/>
    <property type="match status" value="1"/>
</dbReference>
<dbReference type="InterPro" id="IPR016461">
    <property type="entry name" value="COMT-like"/>
</dbReference>
<dbReference type="SUPFAM" id="SSF55729">
    <property type="entry name" value="Acyl-CoA N-acyltransferases (Nat)"/>
    <property type="match status" value="1"/>
</dbReference>
<proteinExistence type="inferred from homology"/>
<organism evidence="8 9">
    <name type="scientific">Penicilliopsis zonata CBS 506.65</name>
    <dbReference type="NCBI Taxonomy" id="1073090"/>
    <lineage>
        <taxon>Eukaryota</taxon>
        <taxon>Fungi</taxon>
        <taxon>Dikarya</taxon>
        <taxon>Ascomycota</taxon>
        <taxon>Pezizomycotina</taxon>
        <taxon>Eurotiomycetes</taxon>
        <taxon>Eurotiomycetidae</taxon>
        <taxon>Eurotiales</taxon>
        <taxon>Aspergillaceae</taxon>
        <taxon>Penicilliopsis</taxon>
    </lineage>
</organism>
<dbReference type="VEuPathDB" id="FungiDB:ASPZODRAFT_17393"/>
<dbReference type="Pfam" id="PF00583">
    <property type="entry name" value="Acetyltransf_1"/>
    <property type="match status" value="1"/>
</dbReference>
<dbReference type="Gene3D" id="1.10.10.10">
    <property type="entry name" value="Winged helix-like DNA-binding domain superfamily/Winged helix DNA-binding domain"/>
    <property type="match status" value="1"/>
</dbReference>
<dbReference type="InterPro" id="IPR000182">
    <property type="entry name" value="GNAT_dom"/>
</dbReference>
<dbReference type="PROSITE" id="PS51683">
    <property type="entry name" value="SAM_OMT_II"/>
    <property type="match status" value="1"/>
</dbReference>
<dbReference type="Gene3D" id="3.40.630.30">
    <property type="match status" value="1"/>
</dbReference>
<evidence type="ECO:0000259" key="6">
    <source>
        <dbReference type="Pfam" id="PF00891"/>
    </source>
</evidence>
<dbReference type="InterPro" id="IPR012967">
    <property type="entry name" value="COMT_dimerisation"/>
</dbReference>
<sequence>MFGVRRAAPPDVPALKSFLTPLFTEGEFGDGLVFGELEMEDYLDWALPRALVDPAKLVYVLEFTAKSSVRTYGPRIVGWFCILLDEPGHVPQGLAFYKTRLLNSIQDIQIWPNKQAAEVHRRFTTLLARQQDARRGMQASPSGAQLACFAVHPKFRGVGLCSRMLAWAAEVAQQAGLASLYYLAEDGKPFVAQGVYHTPQSYLHIMTVGNPARVSDTRDLASLAKILTTRLDSYLGEENREESKREVVRACEKIVSLVQTPFERIFVETAGYVVSAVASIAVALRLPHHVSADASRPSSLRDLAAATGAQEELIWRVLRILTQKYIFEEVAPGQYIQNAASETLQLPGVEAWVAVSTDDILQASAALLPLLKENNFQIPVESGSCAFSKAFKTNLNQFEYYFEVDAERGRRAAMSMSAFNTTSMFADFPYPFDRLSPGAVVVDMGGGSGHVSANIAKQHPHLRFIVQDSGEALAAGKENKELRHLPLEWQELGLFDAQTVQGAEVYMIRHCMHGFTDSVACKILRGVAPAMEAGRSRILIIDCVVPDLIGGDSMPFVNATDIMALLGGNGKQRNARQWQQLVQMADPRLQVVNIWKQESLASADAVIEIELH</sequence>
<dbReference type="Gene3D" id="3.40.50.150">
    <property type="entry name" value="Vaccinia Virus protein VP39"/>
    <property type="match status" value="1"/>
</dbReference>
<dbReference type="Pfam" id="PF00891">
    <property type="entry name" value="Methyltransf_2"/>
    <property type="match status" value="1"/>
</dbReference>
<accession>A0A1L9SFR6</accession>
<evidence type="ECO:0000256" key="1">
    <source>
        <dbReference type="ARBA" id="ARBA00022603"/>
    </source>
</evidence>
<name>A0A1L9SFR6_9EURO</name>
<evidence type="ECO:0000313" key="9">
    <source>
        <dbReference type="Proteomes" id="UP000184188"/>
    </source>
</evidence>
<keyword evidence="1" id="KW-0489">Methyltransferase</keyword>
<comment type="similarity">
    <text evidence="4">Belongs to the class I-like SAM-binding methyltransferase superfamily. Cation-independent O-methyltransferase family.</text>
</comment>
<dbReference type="EMBL" id="KV878344">
    <property type="protein sequence ID" value="OJJ45963.1"/>
    <property type="molecule type" value="Genomic_DNA"/>
</dbReference>
<keyword evidence="2" id="KW-0808">Transferase</keyword>
<dbReference type="OrthoDB" id="1606438at2759"/>
<dbReference type="AlphaFoldDB" id="A0A1L9SFR6"/>
<keyword evidence="9" id="KW-1185">Reference proteome</keyword>
<feature type="domain" description="N-acetyltransferase" evidence="5">
    <location>
        <begin position="141"/>
        <end position="184"/>
    </location>
</feature>
<evidence type="ECO:0000256" key="3">
    <source>
        <dbReference type="ARBA" id="ARBA00022691"/>
    </source>
</evidence>
<dbReference type="Pfam" id="PF08100">
    <property type="entry name" value="Dimerisation"/>
    <property type="match status" value="1"/>
</dbReference>
<dbReference type="InterPro" id="IPR016181">
    <property type="entry name" value="Acyl_CoA_acyltransferase"/>
</dbReference>
<evidence type="ECO:0000259" key="5">
    <source>
        <dbReference type="Pfam" id="PF00583"/>
    </source>
</evidence>
<gene>
    <name evidence="8" type="ORF">ASPZODRAFT_17393</name>
</gene>
<dbReference type="GeneID" id="34613478"/>
<evidence type="ECO:0000313" key="8">
    <source>
        <dbReference type="EMBL" id="OJJ45963.1"/>
    </source>
</evidence>
<dbReference type="CDD" id="cd04301">
    <property type="entry name" value="NAT_SF"/>
    <property type="match status" value="1"/>
</dbReference>
<protein>
    <submittedName>
        <fullName evidence="8">Uncharacterized protein</fullName>
    </submittedName>
</protein>
<dbReference type="SUPFAM" id="SSF46785">
    <property type="entry name" value="Winged helix' DNA-binding domain"/>
    <property type="match status" value="1"/>
</dbReference>
<dbReference type="GO" id="GO:0016747">
    <property type="term" value="F:acyltransferase activity, transferring groups other than amino-acyl groups"/>
    <property type="evidence" value="ECO:0007669"/>
    <property type="project" value="InterPro"/>
</dbReference>
<evidence type="ECO:0000256" key="2">
    <source>
        <dbReference type="ARBA" id="ARBA00022679"/>
    </source>
</evidence>
<dbReference type="InterPro" id="IPR036390">
    <property type="entry name" value="WH_DNA-bd_sf"/>
</dbReference>
<keyword evidence="3" id="KW-0949">S-adenosyl-L-methionine</keyword>
<dbReference type="Proteomes" id="UP000184188">
    <property type="component" value="Unassembled WGS sequence"/>
</dbReference>
<reference evidence="9" key="1">
    <citation type="journal article" date="2017" name="Genome Biol.">
        <title>Comparative genomics reveals high biological diversity and specific adaptations in the industrially and medically important fungal genus Aspergillus.</title>
        <authorList>
            <person name="de Vries R.P."/>
            <person name="Riley R."/>
            <person name="Wiebenga A."/>
            <person name="Aguilar-Osorio G."/>
            <person name="Amillis S."/>
            <person name="Uchima C.A."/>
            <person name="Anderluh G."/>
            <person name="Asadollahi M."/>
            <person name="Askin M."/>
            <person name="Barry K."/>
            <person name="Battaglia E."/>
            <person name="Bayram O."/>
            <person name="Benocci T."/>
            <person name="Braus-Stromeyer S.A."/>
            <person name="Caldana C."/>
            <person name="Canovas D."/>
            <person name="Cerqueira G.C."/>
            <person name="Chen F."/>
            <person name="Chen W."/>
            <person name="Choi C."/>
            <person name="Clum A."/>
            <person name="Dos Santos R.A."/>
            <person name="Damasio A.R."/>
            <person name="Diallinas G."/>
            <person name="Emri T."/>
            <person name="Fekete E."/>
            <person name="Flipphi M."/>
            <person name="Freyberg S."/>
            <person name="Gallo A."/>
            <person name="Gournas C."/>
            <person name="Habgood R."/>
            <person name="Hainaut M."/>
            <person name="Harispe M.L."/>
            <person name="Henrissat B."/>
            <person name="Hilden K.S."/>
            <person name="Hope R."/>
            <person name="Hossain A."/>
            <person name="Karabika E."/>
            <person name="Karaffa L."/>
            <person name="Karanyi Z."/>
            <person name="Krasevec N."/>
            <person name="Kuo A."/>
            <person name="Kusch H."/>
            <person name="LaButti K."/>
            <person name="Lagendijk E.L."/>
            <person name="Lapidus A."/>
            <person name="Levasseur A."/>
            <person name="Lindquist E."/>
            <person name="Lipzen A."/>
            <person name="Logrieco A.F."/>
            <person name="MacCabe A."/>
            <person name="Maekelae M.R."/>
            <person name="Malavazi I."/>
            <person name="Melin P."/>
            <person name="Meyer V."/>
            <person name="Mielnichuk N."/>
            <person name="Miskei M."/>
            <person name="Molnar A.P."/>
            <person name="Mule G."/>
            <person name="Ngan C.Y."/>
            <person name="Orejas M."/>
            <person name="Orosz E."/>
            <person name="Ouedraogo J.P."/>
            <person name="Overkamp K.M."/>
            <person name="Park H.-S."/>
            <person name="Perrone G."/>
            <person name="Piumi F."/>
            <person name="Punt P.J."/>
            <person name="Ram A.F."/>
            <person name="Ramon A."/>
            <person name="Rauscher S."/>
            <person name="Record E."/>
            <person name="Riano-Pachon D.M."/>
            <person name="Robert V."/>
            <person name="Roehrig J."/>
            <person name="Ruller R."/>
            <person name="Salamov A."/>
            <person name="Salih N.S."/>
            <person name="Samson R.A."/>
            <person name="Sandor E."/>
            <person name="Sanguinetti M."/>
            <person name="Schuetze T."/>
            <person name="Sepcic K."/>
            <person name="Shelest E."/>
            <person name="Sherlock G."/>
            <person name="Sophianopoulou V."/>
            <person name="Squina F.M."/>
            <person name="Sun H."/>
            <person name="Susca A."/>
            <person name="Todd R.B."/>
            <person name="Tsang A."/>
            <person name="Unkles S.E."/>
            <person name="van de Wiele N."/>
            <person name="van Rossen-Uffink D."/>
            <person name="Oliveira J.V."/>
            <person name="Vesth T.C."/>
            <person name="Visser J."/>
            <person name="Yu J.-H."/>
            <person name="Zhou M."/>
            <person name="Andersen M.R."/>
            <person name="Archer D.B."/>
            <person name="Baker S.E."/>
            <person name="Benoit I."/>
            <person name="Brakhage A.A."/>
            <person name="Braus G.H."/>
            <person name="Fischer R."/>
            <person name="Frisvad J.C."/>
            <person name="Goldman G.H."/>
            <person name="Houbraken J."/>
            <person name="Oakley B."/>
            <person name="Pocsi I."/>
            <person name="Scazzocchio C."/>
            <person name="Seiboth B."/>
            <person name="vanKuyk P.A."/>
            <person name="Wortman J."/>
            <person name="Dyer P.S."/>
            <person name="Grigoriev I.V."/>
        </authorList>
    </citation>
    <scope>NUCLEOTIDE SEQUENCE [LARGE SCALE GENOMIC DNA]</scope>
    <source>
        <strain evidence="9">CBS 506.65</strain>
    </source>
</reference>
<evidence type="ECO:0000256" key="4">
    <source>
        <dbReference type="ARBA" id="ARBA00038277"/>
    </source>
</evidence>